<feature type="compositionally biased region" description="Low complexity" evidence="11">
    <location>
        <begin position="497"/>
        <end position="509"/>
    </location>
</feature>
<feature type="transmembrane region" description="Helical" evidence="10">
    <location>
        <begin position="106"/>
        <end position="123"/>
    </location>
</feature>
<evidence type="ECO:0000256" key="2">
    <source>
        <dbReference type="ARBA" id="ARBA00004922"/>
    </source>
</evidence>
<keyword evidence="3 10" id="KW-0328">Glycosyltransferase</keyword>
<accession>A0A8C3KCB3</accession>
<feature type="transmembrane region" description="Helical" evidence="10">
    <location>
        <begin position="78"/>
        <end position="94"/>
    </location>
</feature>
<keyword evidence="4 10" id="KW-0808">Transferase</keyword>
<evidence type="ECO:0000256" key="11">
    <source>
        <dbReference type="SAM" id="MobiDB-lite"/>
    </source>
</evidence>
<dbReference type="PANTHER" id="PTHR12646:SF0">
    <property type="entry name" value="DOL-P-MAN:MAN(5)GLCNAC(2)-PP-DOL ALPHA-1,3-MANNOSYLTRANSFERASE"/>
    <property type="match status" value="1"/>
</dbReference>
<evidence type="ECO:0000256" key="7">
    <source>
        <dbReference type="ARBA" id="ARBA00022989"/>
    </source>
</evidence>
<comment type="function">
    <text evidence="10">Dol-P-Man:Man(5)GlcNAc(2)-PP-Dol alpha-1,3-mannosyltransferase that operates in the biosynthetic pathway of dolichol-linked oligosaccharides, the glycan precursors employed in protein asparagine (N)-glycosylation. The assembly of dolichol-linked oligosaccharides begins on the cytosolic side of the endoplasmic reticulum membrane and finishes in its lumen. The sequential addition of sugars to dolichol pyrophosphate produces dolichol-linked oligosaccharides containing fourteen sugars, including two GlcNAcs, nine mannoses and three glucoses. Once assembled, the oligosaccharide is transferred from the lipid to nascent proteins by oligosaccharyltransferases. In the lumen of the endoplasmic reticulum, adds the first dolichyl beta-D-mannosyl phosphate derived mannose in an alpha-1,3 linkage to Man(5)GlcNAc(2)-PP-dolichol to produce Man(6)GlcNAc(2)-PP-dolichol.</text>
</comment>
<proteinExistence type="predicted"/>
<comment type="catalytic activity">
    <reaction evidence="9 10">
        <text>an alpha-D-Man-(1-&gt;2)-alpha-D-Man-(1-&gt;2)-alpha-D-Man-(1-&gt;3)-[alpha-D-Man-(1-&gt;6)]-beta-D-Man-(1-&gt;4)-beta-D-GlcNAc-(1-&gt;4)-alpha-D-GlcNAc-diphospho-di-trans,poly-cis-dolichol + a di-trans,poly-cis-dolichyl beta-D-mannosyl phosphate = an alpha-D-Man-(1-&gt;2)-alpha-D-Man-(1-&gt;2)-alpha-D-Man-(1-&gt;3)-[alpha-D-Man-(1-&gt;3)-alpha-D-Man-(1-&gt;6)]-beta-D-Man-(1-&gt;4)-beta-D-GlcNAc-(1-&gt;4)-alpha-D-GlcNAc-diphospho-di-trans,poly-cis-dolichol + a di-trans,poly-cis-dolichyl phosphate + H(+)</text>
        <dbReference type="Rhea" id="RHEA:29527"/>
        <dbReference type="Rhea" id="RHEA-COMP:19498"/>
        <dbReference type="Rhea" id="RHEA-COMP:19501"/>
        <dbReference type="Rhea" id="RHEA-COMP:19516"/>
        <dbReference type="Rhea" id="RHEA-COMP:19517"/>
        <dbReference type="ChEBI" id="CHEBI:15378"/>
        <dbReference type="ChEBI" id="CHEBI:57683"/>
        <dbReference type="ChEBI" id="CHEBI:58211"/>
        <dbReference type="ChEBI" id="CHEBI:132515"/>
        <dbReference type="ChEBI" id="CHEBI:132516"/>
        <dbReference type="EC" id="2.4.1.258"/>
    </reaction>
    <physiologicalReaction direction="left-to-right" evidence="9 10">
        <dbReference type="Rhea" id="RHEA:29528"/>
    </physiologicalReaction>
</comment>
<dbReference type="EC" id="2.4.1.258" evidence="10"/>
<reference evidence="12" key="2">
    <citation type="submission" date="2025-09" db="UniProtKB">
        <authorList>
            <consortium name="Ensembl"/>
        </authorList>
    </citation>
    <scope>IDENTIFICATION</scope>
</reference>
<organism evidence="12 13">
    <name type="scientific">Calidris pygmaea</name>
    <name type="common">Spoon-billed sandpiper</name>
    <dbReference type="NCBI Taxonomy" id="425635"/>
    <lineage>
        <taxon>Eukaryota</taxon>
        <taxon>Metazoa</taxon>
        <taxon>Chordata</taxon>
        <taxon>Craniata</taxon>
        <taxon>Vertebrata</taxon>
        <taxon>Euteleostomi</taxon>
        <taxon>Archelosauria</taxon>
        <taxon>Archosauria</taxon>
        <taxon>Dinosauria</taxon>
        <taxon>Saurischia</taxon>
        <taxon>Theropoda</taxon>
        <taxon>Coelurosauria</taxon>
        <taxon>Aves</taxon>
        <taxon>Neognathae</taxon>
        <taxon>Neoaves</taxon>
        <taxon>Charadriiformes</taxon>
        <taxon>Scolopacidae</taxon>
        <taxon>Calidris</taxon>
    </lineage>
</organism>
<name>A0A8C3KCB3_9CHAR</name>
<keyword evidence="7 10" id="KW-1133">Transmembrane helix</keyword>
<protein>
    <recommendedName>
        <fullName evidence="10">Dol-P-Man:Man(5)GlcNAc(2)-PP-Dol alpha-1,3-mannosyltransferase</fullName>
        <ecNumber evidence="10">2.4.1.258</ecNumber>
    </recommendedName>
    <alternativeName>
        <fullName evidence="10">Dol-P-Man-dependent alpha(1-3)-mannosyltransferase</fullName>
    </alternativeName>
</protein>
<feature type="transmembrane region" description="Helical" evidence="10">
    <location>
        <begin position="152"/>
        <end position="170"/>
    </location>
</feature>
<keyword evidence="6 10" id="KW-0256">Endoplasmic reticulum</keyword>
<feature type="transmembrane region" description="Helical" evidence="10">
    <location>
        <begin position="215"/>
        <end position="237"/>
    </location>
</feature>
<dbReference type="AlphaFoldDB" id="A0A8C3KCB3"/>
<dbReference type="PANTHER" id="PTHR12646">
    <property type="entry name" value="NOT56 - RELATED"/>
    <property type="match status" value="1"/>
</dbReference>
<evidence type="ECO:0000256" key="6">
    <source>
        <dbReference type="ARBA" id="ARBA00022824"/>
    </source>
</evidence>
<feature type="region of interest" description="Disordered" evidence="11">
    <location>
        <begin position="458"/>
        <end position="601"/>
    </location>
</feature>
<comment type="pathway">
    <text evidence="2 10">Protein modification; protein glycosylation.</text>
</comment>
<dbReference type="InterPro" id="IPR007873">
    <property type="entry name" value="Glycosyltransferase_ALG3"/>
</dbReference>
<evidence type="ECO:0000256" key="3">
    <source>
        <dbReference type="ARBA" id="ARBA00022676"/>
    </source>
</evidence>
<dbReference type="UniPathway" id="UPA00378"/>
<dbReference type="GO" id="GO:0005789">
    <property type="term" value="C:endoplasmic reticulum membrane"/>
    <property type="evidence" value="ECO:0007669"/>
    <property type="project" value="UniProtKB-SubCell"/>
</dbReference>
<feature type="transmembrane region" description="Helical" evidence="10">
    <location>
        <begin position="176"/>
        <end position="203"/>
    </location>
</feature>
<keyword evidence="8 10" id="KW-0472">Membrane</keyword>
<reference evidence="12" key="1">
    <citation type="submission" date="2025-08" db="UniProtKB">
        <authorList>
            <consortium name="Ensembl"/>
        </authorList>
    </citation>
    <scope>IDENTIFICATION</scope>
</reference>
<keyword evidence="5 10" id="KW-0812">Transmembrane</keyword>
<sequence>MAAGLRRVWRQRRALLLEPGYTPLVAACLCLAEGGVNLWVIRRVPYTEIDWKAYMEEVEGFANGTLDYTQLKGDTGPLVYPAGFVYIFLGLYYATGRGADIRLAQYLFAGLYLLNLLLVFRIYCRTNKVPPYVFFFMCCASYRIHSIFVLRLFNDPIAMAILFLAINLFLEERWSWGCLLFSLAVSVKMNILLFAPGLLFLLLQRFGLLGCIPKLCICALLQVVLGLPFLLVNPLGYLTRSFDLGRQFQFKWTVNWRFLPEEVFQSRAFHVGLLLAHLAGLGLFALHRWHRSKESILALLKDPAKRKHPSPPLTVNNILWEGGQRGRGGRRAGSGVGRVPLLLCCQDRPVLGSCWGVAPGPCRVCPLNANPTDCLCPLLLQFPGRLLQPLPALPVLRLVLPHPALLALVHPHCQARPHAQGAAAGCDRALLEHLPLHRLQLPFPAHLPWTCPAPALVRHGPSAGPTNPPAQQEAPSPLQEGPVRPWPAGRWELASGTAPSAHSSPTAPSHPRRALSPRTAKGAAWGPPRGQDFPNKGGFTCPSPATVSSCCGGIRTAVPPPAPPRGNQRGPQGCGSSFPAPQSAARGLPSQPHRGGVQPLG</sequence>
<keyword evidence="13" id="KW-1185">Reference proteome</keyword>
<evidence type="ECO:0000256" key="5">
    <source>
        <dbReference type="ARBA" id="ARBA00022692"/>
    </source>
</evidence>
<dbReference type="Pfam" id="PF05208">
    <property type="entry name" value="ALG3"/>
    <property type="match status" value="1"/>
</dbReference>
<dbReference type="GO" id="GO:0052925">
    <property type="term" value="F:dol-P-Man:Man(5)GlcNAc(2)-PP-Dol alpha-1,3-mannosyltransferase activity"/>
    <property type="evidence" value="ECO:0007669"/>
    <property type="project" value="UniProtKB-EC"/>
</dbReference>
<evidence type="ECO:0000313" key="12">
    <source>
        <dbReference type="Ensembl" id="ENSCPGP00000021587.1"/>
    </source>
</evidence>
<dbReference type="Proteomes" id="UP000694419">
    <property type="component" value="Unplaced"/>
</dbReference>
<evidence type="ECO:0000256" key="8">
    <source>
        <dbReference type="ARBA" id="ARBA00023136"/>
    </source>
</evidence>
<comment type="subcellular location">
    <subcellularLocation>
        <location evidence="1 10">Endoplasmic reticulum membrane</location>
        <topology evidence="1 10">Multi-pass membrane protein</topology>
    </subcellularLocation>
</comment>
<dbReference type="Ensembl" id="ENSCPGT00000023626.1">
    <property type="protein sequence ID" value="ENSCPGP00000021587.1"/>
    <property type="gene ID" value="ENSCPGG00000015054.1"/>
</dbReference>
<evidence type="ECO:0000313" key="13">
    <source>
        <dbReference type="Proteomes" id="UP000694419"/>
    </source>
</evidence>
<evidence type="ECO:0000256" key="1">
    <source>
        <dbReference type="ARBA" id="ARBA00004477"/>
    </source>
</evidence>
<evidence type="ECO:0000256" key="10">
    <source>
        <dbReference type="RuleBase" id="RU364047"/>
    </source>
</evidence>
<evidence type="ECO:0000256" key="4">
    <source>
        <dbReference type="ARBA" id="ARBA00022679"/>
    </source>
</evidence>
<evidence type="ECO:0000256" key="9">
    <source>
        <dbReference type="ARBA" id="ARBA00049506"/>
    </source>
</evidence>